<comment type="similarity">
    <text evidence="3">Belongs to the sorting nexin family.</text>
</comment>
<keyword evidence="13" id="KW-1185">Reference proteome</keyword>
<evidence type="ECO:0000256" key="8">
    <source>
        <dbReference type="ARBA" id="ARBA00023121"/>
    </source>
</evidence>
<dbReference type="Proteomes" id="UP000314983">
    <property type="component" value="Chromosome 8"/>
</dbReference>
<keyword evidence="8" id="KW-0446">Lipid-binding</keyword>
<comment type="subcellular location">
    <subcellularLocation>
        <location evidence="2">Cytoplasm</location>
    </subcellularLocation>
    <subcellularLocation>
        <location evidence="10">Endomembrane system</location>
        <topology evidence="10">Peripheral membrane protein</topology>
        <orientation evidence="10">Cytoplasmic side</orientation>
    </subcellularLocation>
    <subcellularLocation>
        <location evidence="1">Endosome</location>
    </subcellularLocation>
</comment>
<keyword evidence="9" id="KW-0472">Membrane</keyword>
<dbReference type="Gene3D" id="3.30.1520.10">
    <property type="entry name" value="Phox-like domain"/>
    <property type="match status" value="1"/>
</dbReference>
<name>A0A4W4DTS1_ELEEL</name>
<dbReference type="Pfam" id="PF00787">
    <property type="entry name" value="PX"/>
    <property type="match status" value="1"/>
</dbReference>
<dbReference type="Ensembl" id="ENSEEET00000002727.2">
    <property type="protein sequence ID" value="ENSEEEP00000002683.2"/>
    <property type="gene ID" value="ENSEEEG00000001519.2"/>
</dbReference>
<reference evidence="13" key="1">
    <citation type="journal article" date="2014" name="Science">
        <title>Nonhuman genetics. Genomic basis for the convergent evolution of electric organs.</title>
        <authorList>
            <person name="Gallant J.R."/>
            <person name="Traeger L.L."/>
            <person name="Volkening J.D."/>
            <person name="Moffett H."/>
            <person name="Chen P.H."/>
            <person name="Novina C.D."/>
            <person name="Phillips G.N.Jr."/>
            <person name="Anand R."/>
            <person name="Wells G.B."/>
            <person name="Pinch M."/>
            <person name="Guth R."/>
            <person name="Unguez G.A."/>
            <person name="Albert J.S."/>
            <person name="Zakon H.H."/>
            <person name="Samanta M.P."/>
            <person name="Sussman M.R."/>
        </authorList>
    </citation>
    <scope>NUCLEOTIDE SEQUENCE [LARGE SCALE GENOMIC DNA]</scope>
</reference>
<evidence type="ECO:0000259" key="11">
    <source>
        <dbReference type="SMART" id="SM00312"/>
    </source>
</evidence>
<evidence type="ECO:0000313" key="13">
    <source>
        <dbReference type="Proteomes" id="UP000314983"/>
    </source>
</evidence>
<accession>A0A4W4DTS1</accession>
<sequence length="217" mass="24857">LFSALVLQEFVSVWVQDPQLHKEDFWHMYFDYDICLHTNSMCFCKKRSSVRRRYSEFVWLRQRLRNNALLIHLPKLPPANPFFSLNNVYHFLEEVLQIPLLLSDSCLHLFLQSQLSITSIDACVQGRTRYTVAQAIQCGASNPCFPIEEKKKSNLHLLCEISELTLYAILSVCFCSTSSSGLGIGFYPATPMEMSPDCGSPAHQFLATPTQPEPFKR</sequence>
<evidence type="ECO:0000256" key="9">
    <source>
        <dbReference type="ARBA" id="ARBA00023136"/>
    </source>
</evidence>
<evidence type="ECO:0000256" key="7">
    <source>
        <dbReference type="ARBA" id="ARBA00022927"/>
    </source>
</evidence>
<reference evidence="13" key="2">
    <citation type="journal article" date="2017" name="Sci. Adv.">
        <title>A tail of two voltages: Proteomic comparison of the three electric organs of the electric eel.</title>
        <authorList>
            <person name="Traeger L.L."/>
            <person name="Sabat G."/>
            <person name="Barrett-Wilt G.A."/>
            <person name="Wells G.B."/>
            <person name="Sussman M.R."/>
        </authorList>
    </citation>
    <scope>NUCLEOTIDE SEQUENCE [LARGE SCALE GENOMIC DNA]</scope>
</reference>
<dbReference type="InterPro" id="IPR036871">
    <property type="entry name" value="PX_dom_sf"/>
</dbReference>
<evidence type="ECO:0000313" key="12">
    <source>
        <dbReference type="Ensembl" id="ENSEEEP00000002683.2"/>
    </source>
</evidence>
<dbReference type="GO" id="GO:0005768">
    <property type="term" value="C:endosome"/>
    <property type="evidence" value="ECO:0007669"/>
    <property type="project" value="UniProtKB-SubCell"/>
</dbReference>
<dbReference type="GO" id="GO:1901981">
    <property type="term" value="F:phosphatidylinositol phosphate binding"/>
    <property type="evidence" value="ECO:0007669"/>
    <property type="project" value="TreeGrafter"/>
</dbReference>
<proteinExistence type="inferred from homology"/>
<dbReference type="PANTHER" id="PTHR46209">
    <property type="entry name" value="PX DOMAIN-CONTAINING PROTEIN"/>
    <property type="match status" value="1"/>
</dbReference>
<evidence type="ECO:0000256" key="1">
    <source>
        <dbReference type="ARBA" id="ARBA00004177"/>
    </source>
</evidence>
<dbReference type="GO" id="GO:0006886">
    <property type="term" value="P:intracellular protein transport"/>
    <property type="evidence" value="ECO:0007669"/>
    <property type="project" value="InterPro"/>
</dbReference>
<evidence type="ECO:0000256" key="5">
    <source>
        <dbReference type="ARBA" id="ARBA00022490"/>
    </source>
</evidence>
<dbReference type="SMART" id="SM00312">
    <property type="entry name" value="PX"/>
    <property type="match status" value="1"/>
</dbReference>
<keyword evidence="6" id="KW-0967">Endosome</keyword>
<evidence type="ECO:0000256" key="3">
    <source>
        <dbReference type="ARBA" id="ARBA00010883"/>
    </source>
</evidence>
<feature type="domain" description="PX" evidence="11">
    <location>
        <begin position="8"/>
        <end position="114"/>
    </location>
</feature>
<reference evidence="12" key="5">
    <citation type="submission" date="2025-09" db="UniProtKB">
        <authorList>
            <consortium name="Ensembl"/>
        </authorList>
    </citation>
    <scope>IDENTIFICATION</scope>
</reference>
<dbReference type="GO" id="GO:0070121">
    <property type="term" value="P:Kupffer's vesicle development"/>
    <property type="evidence" value="ECO:0007669"/>
    <property type="project" value="Ensembl"/>
</dbReference>
<keyword evidence="5" id="KW-0963">Cytoplasm</keyword>
<reference evidence="12" key="4">
    <citation type="submission" date="2025-08" db="UniProtKB">
        <authorList>
            <consortium name="Ensembl"/>
        </authorList>
    </citation>
    <scope>IDENTIFICATION</scope>
</reference>
<evidence type="ECO:0000256" key="4">
    <source>
        <dbReference type="ARBA" id="ARBA00022448"/>
    </source>
</evidence>
<dbReference type="GO" id="GO:0060271">
    <property type="term" value="P:cilium assembly"/>
    <property type="evidence" value="ECO:0007669"/>
    <property type="project" value="Ensembl"/>
</dbReference>
<dbReference type="InterPro" id="IPR043544">
    <property type="entry name" value="SNX10/11"/>
</dbReference>
<dbReference type="GO" id="GO:0001947">
    <property type="term" value="P:heart looping"/>
    <property type="evidence" value="ECO:0007669"/>
    <property type="project" value="Ensembl"/>
</dbReference>
<evidence type="ECO:0000256" key="2">
    <source>
        <dbReference type="ARBA" id="ARBA00004496"/>
    </source>
</evidence>
<protein>
    <recommendedName>
        <fullName evidence="11">PX domain-containing protein</fullName>
    </recommendedName>
</protein>
<evidence type="ECO:0000256" key="6">
    <source>
        <dbReference type="ARBA" id="ARBA00022753"/>
    </source>
</evidence>
<dbReference type="SUPFAM" id="SSF64268">
    <property type="entry name" value="PX domain"/>
    <property type="match status" value="1"/>
</dbReference>
<dbReference type="AlphaFoldDB" id="A0A4W4DTS1"/>
<dbReference type="STRING" id="8005.ENSEEEP00000002683"/>
<dbReference type="GeneTree" id="ENSGT00940000156007"/>
<dbReference type="GO" id="GO:0070986">
    <property type="term" value="P:left/right axis specification"/>
    <property type="evidence" value="ECO:0007669"/>
    <property type="project" value="Ensembl"/>
</dbReference>
<evidence type="ECO:0000256" key="10">
    <source>
        <dbReference type="ARBA" id="ARBA00029433"/>
    </source>
</evidence>
<keyword evidence="4" id="KW-0813">Transport</keyword>
<dbReference type="GO" id="GO:0016050">
    <property type="term" value="P:vesicle organization"/>
    <property type="evidence" value="ECO:0007669"/>
    <property type="project" value="TreeGrafter"/>
</dbReference>
<dbReference type="PANTHER" id="PTHR46209:SF2">
    <property type="entry name" value="SORTING NEXIN-10"/>
    <property type="match status" value="1"/>
</dbReference>
<organism evidence="12 13">
    <name type="scientific">Electrophorus electricus</name>
    <name type="common">Electric eel</name>
    <name type="synonym">Gymnotus electricus</name>
    <dbReference type="NCBI Taxonomy" id="8005"/>
    <lineage>
        <taxon>Eukaryota</taxon>
        <taxon>Metazoa</taxon>
        <taxon>Chordata</taxon>
        <taxon>Craniata</taxon>
        <taxon>Vertebrata</taxon>
        <taxon>Euteleostomi</taxon>
        <taxon>Actinopterygii</taxon>
        <taxon>Neopterygii</taxon>
        <taxon>Teleostei</taxon>
        <taxon>Ostariophysi</taxon>
        <taxon>Gymnotiformes</taxon>
        <taxon>Gymnotoidei</taxon>
        <taxon>Gymnotidae</taxon>
        <taxon>Electrophorus</taxon>
    </lineage>
</organism>
<reference evidence="12" key="3">
    <citation type="submission" date="2020-05" db="EMBL/GenBank/DDBJ databases">
        <title>Electrophorus electricus (electric eel) genome, fEleEle1, primary haplotype.</title>
        <authorList>
            <person name="Myers G."/>
            <person name="Meyer A."/>
            <person name="Fedrigo O."/>
            <person name="Formenti G."/>
            <person name="Rhie A."/>
            <person name="Tracey A."/>
            <person name="Sims Y."/>
            <person name="Jarvis E.D."/>
        </authorList>
    </citation>
    <scope>NUCLEOTIDE SEQUENCE [LARGE SCALE GENOMIC DNA]</scope>
</reference>
<keyword evidence="7" id="KW-0653">Protein transport</keyword>
<dbReference type="InterPro" id="IPR001683">
    <property type="entry name" value="PX_dom"/>
</dbReference>